<feature type="transmembrane region" description="Helical" evidence="2">
    <location>
        <begin position="43"/>
        <end position="64"/>
    </location>
</feature>
<keyword evidence="2" id="KW-0812">Transmembrane</keyword>
<keyword evidence="2" id="KW-1133">Transmembrane helix</keyword>
<feature type="transmembrane region" description="Helical" evidence="2">
    <location>
        <begin position="76"/>
        <end position="97"/>
    </location>
</feature>
<dbReference type="Pfam" id="PF03703">
    <property type="entry name" value="bPH_2"/>
    <property type="match status" value="1"/>
</dbReference>
<evidence type="ECO:0000256" key="1">
    <source>
        <dbReference type="SAM" id="MobiDB-lite"/>
    </source>
</evidence>
<evidence type="ECO:0000313" key="5">
    <source>
        <dbReference type="Proteomes" id="UP000006833"/>
    </source>
</evidence>
<dbReference type="InterPro" id="IPR005182">
    <property type="entry name" value="YdbS-like_PH"/>
</dbReference>
<gene>
    <name evidence="4" type="primary">puhB</name>
    <name evidence="4" type="ordered locus">Dshi_3541</name>
</gene>
<name>A8LQ34_DINSH</name>
<dbReference type="HOGENOM" id="CLU_091008_0_0_5"/>
<proteinExistence type="predicted"/>
<dbReference type="AlphaFoldDB" id="A8LQ34"/>
<protein>
    <submittedName>
        <fullName evidence="4">Putative photosynthetic complex assembly protein</fullName>
    </submittedName>
</protein>
<evidence type="ECO:0000259" key="3">
    <source>
        <dbReference type="Pfam" id="PF03703"/>
    </source>
</evidence>
<organism evidence="4 5">
    <name type="scientific">Dinoroseobacter shibae (strain DSM 16493 / NCIMB 14021 / DFL 12)</name>
    <dbReference type="NCBI Taxonomy" id="398580"/>
    <lineage>
        <taxon>Bacteria</taxon>
        <taxon>Pseudomonadati</taxon>
        <taxon>Pseudomonadota</taxon>
        <taxon>Alphaproteobacteria</taxon>
        <taxon>Rhodobacterales</taxon>
        <taxon>Roseobacteraceae</taxon>
        <taxon>Dinoroseobacter</taxon>
    </lineage>
</organism>
<reference evidence="5" key="1">
    <citation type="journal article" date="2010" name="ISME J.">
        <title>The complete genome sequence of the algal symbiont Dinoroseobacter shibae: a hitchhiker's guide to life in the sea.</title>
        <authorList>
            <person name="Wagner-Dobler I."/>
            <person name="Ballhausen B."/>
            <person name="Berger M."/>
            <person name="Brinkhoff T."/>
            <person name="Buchholz I."/>
            <person name="Bunk B."/>
            <person name="Cypionka H."/>
            <person name="Daniel R."/>
            <person name="Drepper T."/>
            <person name="Gerdts G."/>
            <person name="Hahnke S."/>
            <person name="Han C."/>
            <person name="Jahn D."/>
            <person name="Kalhoefer D."/>
            <person name="Kiss H."/>
            <person name="Klenk H.P."/>
            <person name="Kyrpides N."/>
            <person name="Liebl W."/>
            <person name="Liesegang H."/>
            <person name="Meincke L."/>
            <person name="Pati A."/>
            <person name="Petersen J."/>
            <person name="Piekarski T."/>
            <person name="Pommerenke C."/>
            <person name="Pradella S."/>
            <person name="Pukall R."/>
            <person name="Rabus R."/>
            <person name="Stackebrandt E."/>
            <person name="Thole S."/>
            <person name="Thompson L."/>
            <person name="Tielen P."/>
            <person name="Tomasch J."/>
            <person name="von Jan M."/>
            <person name="Wanphrut N."/>
            <person name="Wichels A."/>
            <person name="Zech H."/>
            <person name="Simon M."/>
        </authorList>
    </citation>
    <scope>NUCLEOTIDE SEQUENCE [LARGE SCALE GENOMIC DNA]</scope>
    <source>
        <strain evidence="5">DSM 16493 / NCIMB 14021 / DFL 12</strain>
    </source>
</reference>
<sequence length="225" mass="24857">MSDHHDDFHFEPVEGLPELPPEGETILWQGKPNWWALAKESLALKWVMGYFVFLGAWRSVALMAQHDTLTSLKGMIPFLILGLIVCGILTAIAWTQAVTTIYTVTNRRIAMRIGAALTITYNFPYRWIGSADLDLRKSGTGTIALKLTGDTRMSYLNCWPHIRPWHIRDPEPALRCIPDAAKVAEIIAEAAESAVFRAKTQAQPETGKATVDAQTASGAVPMPAE</sequence>
<dbReference type="eggNOG" id="COG3428">
    <property type="taxonomic scope" value="Bacteria"/>
</dbReference>
<dbReference type="STRING" id="398580.Dshi_3541"/>
<dbReference type="EMBL" id="CP000830">
    <property type="protein sequence ID" value="ABV95274.1"/>
    <property type="molecule type" value="Genomic_DNA"/>
</dbReference>
<keyword evidence="5" id="KW-1185">Reference proteome</keyword>
<feature type="domain" description="YdbS-like PH" evidence="3">
    <location>
        <begin position="99"/>
        <end position="187"/>
    </location>
</feature>
<keyword evidence="2" id="KW-0472">Membrane</keyword>
<dbReference type="OrthoDB" id="7345733at2"/>
<dbReference type="InterPro" id="IPR054839">
    <property type="entry name" value="puhB_PGC"/>
</dbReference>
<evidence type="ECO:0000313" key="4">
    <source>
        <dbReference type="EMBL" id="ABV95274.1"/>
    </source>
</evidence>
<dbReference type="Proteomes" id="UP000006833">
    <property type="component" value="Chromosome"/>
</dbReference>
<dbReference type="RefSeq" id="WP_012180197.1">
    <property type="nucleotide sequence ID" value="NC_009952.1"/>
</dbReference>
<evidence type="ECO:0000256" key="2">
    <source>
        <dbReference type="SAM" id="Phobius"/>
    </source>
</evidence>
<dbReference type="NCBIfam" id="NF040894">
    <property type="entry name" value="puhB_PGC"/>
    <property type="match status" value="1"/>
</dbReference>
<dbReference type="KEGG" id="dsh:Dshi_3541"/>
<feature type="region of interest" description="Disordered" evidence="1">
    <location>
        <begin position="199"/>
        <end position="225"/>
    </location>
</feature>
<accession>A8LQ34</accession>